<evidence type="ECO:0000313" key="1">
    <source>
        <dbReference type="EMBL" id="MBA5727259.1"/>
    </source>
</evidence>
<reference evidence="1 2" key="1">
    <citation type="submission" date="2017-10" db="EMBL/GenBank/DDBJ databases">
        <authorList>
            <person name="Jakob F."/>
        </authorList>
    </citation>
    <scope>NUCLEOTIDE SEQUENCE [LARGE SCALE GENOMIC DNA]</scope>
    <source>
        <strain evidence="1 2">TMW 2.1889</strain>
    </source>
</reference>
<proteinExistence type="predicted"/>
<comment type="caution">
    <text evidence="1">The sequence shown here is derived from an EMBL/GenBank/DDBJ whole genome shotgun (WGS) entry which is preliminary data.</text>
</comment>
<dbReference type="SUPFAM" id="SSF53448">
    <property type="entry name" value="Nucleotide-diphospho-sugar transferases"/>
    <property type="match status" value="1"/>
</dbReference>
<protein>
    <recommendedName>
        <fullName evidence="3">Glycosyltransferase</fullName>
    </recommendedName>
</protein>
<dbReference type="Proteomes" id="UP000765338">
    <property type="component" value="Unassembled WGS sequence"/>
</dbReference>
<organism evidence="1 2">
    <name type="scientific">Bombella mellum</name>
    <dbReference type="NCBI Taxonomy" id="2039288"/>
    <lineage>
        <taxon>Bacteria</taxon>
        <taxon>Pseudomonadati</taxon>
        <taxon>Pseudomonadota</taxon>
        <taxon>Alphaproteobacteria</taxon>
        <taxon>Acetobacterales</taxon>
        <taxon>Acetobacteraceae</taxon>
        <taxon>Bombella</taxon>
    </lineage>
</organism>
<keyword evidence="2" id="KW-1185">Reference proteome</keyword>
<evidence type="ECO:0000313" key="2">
    <source>
        <dbReference type="Proteomes" id="UP000765338"/>
    </source>
</evidence>
<dbReference type="EMBL" id="PDLY01000002">
    <property type="protein sequence ID" value="MBA5727259.1"/>
    <property type="molecule type" value="Genomic_DNA"/>
</dbReference>
<name>A0ABR5ZSG3_9PROT</name>
<sequence length="456" mass="53273">MLNFDNNFPEVHEVDEKRYFLTWNFQILRQNSTTRTLYCSKLGSEFPDDAFGLTLPENDIAAQCTFIPQGEEIAPYHVDDIKITFNSDMRVWNLQDGNGLFLCFDSKILSFSREHASFWEGFILLTRNEIEMLTHLLNNRWVLPKTQKIVDGRDFQFVDVFKMAIDDFDVDMRYQLFKYWNKYNVTLYFNGWKRETLYLYNPAIYITAYSKDSIMQQCRMCVTSLRKMGGFTGPIILMTDKDQNYIDELFEGKKEYTENLIIHNLYPKDFLSFVCSKYEITDKADFAGYQPLLYLDPDIIIDRPLEPLLIRGLSSGKICSPAEEFHPIQSHIPAGSSLFSMDDIPGRFTPGINGGTILFPNTEDDTIRRFIDEIRHEVTNLVFKFGRSFNGWADQEAYNYLAIKTNLVNSNALTSFTAYQGPTHDRRLGLIHFWGFSSDEKVERMQDYMKELDCNF</sequence>
<gene>
    <name evidence="1" type="ORF">CPA56_04555</name>
</gene>
<dbReference type="Gene3D" id="3.90.550.10">
    <property type="entry name" value="Spore Coat Polysaccharide Biosynthesis Protein SpsA, Chain A"/>
    <property type="match status" value="1"/>
</dbReference>
<dbReference type="InterPro" id="IPR029044">
    <property type="entry name" value="Nucleotide-diphossugar_trans"/>
</dbReference>
<evidence type="ECO:0008006" key="3">
    <source>
        <dbReference type="Google" id="ProtNLM"/>
    </source>
</evidence>
<accession>A0ABR5ZSG3</accession>